<dbReference type="AlphaFoldDB" id="C1DSG6"/>
<evidence type="ECO:0000256" key="1">
    <source>
        <dbReference type="ARBA" id="ARBA00022649"/>
    </source>
</evidence>
<dbReference type="NCBIfam" id="TIGR02385">
    <property type="entry name" value="RelE_StbE"/>
    <property type="match status" value="1"/>
</dbReference>
<name>C1DSG6_AZOVD</name>
<dbReference type="GeneID" id="88184975"/>
<dbReference type="GO" id="GO:0004521">
    <property type="term" value="F:RNA endonuclease activity"/>
    <property type="evidence" value="ECO:0007669"/>
    <property type="project" value="TreeGrafter"/>
</dbReference>
<protein>
    <submittedName>
        <fullName evidence="2">Plasmid stabilization system protein/addiction module toxin</fullName>
    </submittedName>
</protein>
<dbReference type="PANTHER" id="PTHR40588:SF1">
    <property type="entry name" value="MRNA INTERFERASE TOXIN YAFQ"/>
    <property type="match status" value="1"/>
</dbReference>
<evidence type="ECO:0000313" key="3">
    <source>
        <dbReference type="Proteomes" id="UP000002424"/>
    </source>
</evidence>
<dbReference type="RefSeq" id="WP_012700331.1">
    <property type="nucleotide sequence ID" value="NC_012560.1"/>
</dbReference>
<dbReference type="GO" id="GO:0006402">
    <property type="term" value="P:mRNA catabolic process"/>
    <property type="evidence" value="ECO:0007669"/>
    <property type="project" value="TreeGrafter"/>
</dbReference>
<keyword evidence="1" id="KW-1277">Toxin-antitoxin system</keyword>
<gene>
    <name evidence="2" type="ordered locus">Avin_17080</name>
</gene>
<dbReference type="OrthoDB" id="7030467at2"/>
<dbReference type="KEGG" id="avn:Avin_17080"/>
<dbReference type="InterPro" id="IPR035093">
    <property type="entry name" value="RelE/ParE_toxin_dom_sf"/>
</dbReference>
<dbReference type="Gene3D" id="3.30.2310.20">
    <property type="entry name" value="RelE-like"/>
    <property type="match status" value="1"/>
</dbReference>
<dbReference type="SUPFAM" id="SSF143011">
    <property type="entry name" value="RelE-like"/>
    <property type="match status" value="1"/>
</dbReference>
<dbReference type="InterPro" id="IPR007712">
    <property type="entry name" value="RelE/ParE_toxin"/>
</dbReference>
<dbReference type="EMBL" id="CP001157">
    <property type="protein sequence ID" value="ACO77921.1"/>
    <property type="molecule type" value="Genomic_DNA"/>
</dbReference>
<keyword evidence="3" id="KW-1185">Reference proteome</keyword>
<proteinExistence type="predicted"/>
<reference evidence="2 3" key="1">
    <citation type="journal article" date="2009" name="J. Bacteriol.">
        <title>Genome sequence of Azotobacter vinelandii, an obligate aerobe specialized to support diverse anaerobic metabolic processes.</title>
        <authorList>
            <person name="Setubal J.C."/>
            <person name="dos Santos P."/>
            <person name="Goldman B.S."/>
            <person name="Ertesvag H."/>
            <person name="Espin G."/>
            <person name="Rubio L.M."/>
            <person name="Valla S."/>
            <person name="Almeida N.F."/>
            <person name="Balasubramanian D."/>
            <person name="Cromes L."/>
            <person name="Curatti L."/>
            <person name="Du Z."/>
            <person name="Godsy E."/>
            <person name="Goodner B."/>
            <person name="Hellner-Burris K."/>
            <person name="Hernandez J.A."/>
            <person name="Houmiel K."/>
            <person name="Imperial J."/>
            <person name="Kennedy C."/>
            <person name="Larson T.J."/>
            <person name="Latreille P."/>
            <person name="Ligon L.S."/>
            <person name="Lu J."/>
            <person name="Maerk M."/>
            <person name="Miller N.M."/>
            <person name="Norton S."/>
            <person name="O'Carroll I.P."/>
            <person name="Paulsen I."/>
            <person name="Raulfs E.C."/>
            <person name="Roemer R."/>
            <person name="Rosser J."/>
            <person name="Segura D."/>
            <person name="Slater S."/>
            <person name="Stricklin S.L."/>
            <person name="Studholme D.J."/>
            <person name="Sun J."/>
            <person name="Viana C.J."/>
            <person name="Wallin E."/>
            <person name="Wang B."/>
            <person name="Wheeler C."/>
            <person name="Zhu H."/>
            <person name="Dean D.R."/>
            <person name="Dixon R."/>
            <person name="Wood D."/>
        </authorList>
    </citation>
    <scope>NUCLEOTIDE SEQUENCE [LARGE SCALE GENOMIC DNA]</scope>
    <source>
        <strain evidence="3">DJ / ATCC BAA-1303</strain>
    </source>
</reference>
<dbReference type="PANTHER" id="PTHR40588">
    <property type="entry name" value="MRNA INTERFERASE TOXIN YAFQ"/>
    <property type="match status" value="1"/>
</dbReference>
<dbReference type="InterPro" id="IPR004386">
    <property type="entry name" value="Toxin_YafQ-like"/>
</dbReference>
<dbReference type="STRING" id="322710.Avin_17080"/>
<sequence length="92" mass="10387">MAEADRIRFALGDKRESKGRHGEELSTLLASILDLLVIDKPLPAKYRDHSLSGNWADHRDCHIKSDLVLLYRKPDDEALQLVRLGSHSELGL</sequence>
<dbReference type="Proteomes" id="UP000002424">
    <property type="component" value="Chromosome"/>
</dbReference>
<dbReference type="HOGENOM" id="CLU_161929_4_0_6"/>
<dbReference type="EnsemblBacteria" id="ACO77921">
    <property type="protein sequence ID" value="ACO77921"/>
    <property type="gene ID" value="Avin_17080"/>
</dbReference>
<evidence type="ECO:0000313" key="2">
    <source>
        <dbReference type="EMBL" id="ACO77921.1"/>
    </source>
</evidence>
<organism evidence="2 3">
    <name type="scientific">Azotobacter vinelandii (strain DJ / ATCC BAA-1303)</name>
    <dbReference type="NCBI Taxonomy" id="322710"/>
    <lineage>
        <taxon>Bacteria</taxon>
        <taxon>Pseudomonadati</taxon>
        <taxon>Pseudomonadota</taxon>
        <taxon>Gammaproteobacteria</taxon>
        <taxon>Pseudomonadales</taxon>
        <taxon>Pseudomonadaceae</taxon>
        <taxon>Azotobacter</taxon>
    </lineage>
</organism>
<accession>C1DSG6</accession>
<dbReference type="eggNOG" id="COG3041">
    <property type="taxonomic scope" value="Bacteria"/>
</dbReference>
<dbReference type="GO" id="GO:0006415">
    <property type="term" value="P:translational termination"/>
    <property type="evidence" value="ECO:0007669"/>
    <property type="project" value="TreeGrafter"/>
</dbReference>
<dbReference type="Pfam" id="PF15738">
    <property type="entry name" value="YafQ_toxin"/>
    <property type="match status" value="1"/>
</dbReference>